<accession>A0AA50F3A9</accession>
<gene>
    <name evidence="1" type="ORF">IBHPHPPA_00045</name>
</gene>
<evidence type="ECO:0000313" key="1">
    <source>
        <dbReference type="EMBL" id="WLW41045.1"/>
    </source>
</evidence>
<evidence type="ECO:0000313" key="2">
    <source>
        <dbReference type="Proteomes" id="UP001234853"/>
    </source>
</evidence>
<proteinExistence type="predicted"/>
<name>A0AA50F3A9_9CAUD</name>
<sequence>MFWYNIKTCALVVLLSAPLWPFTVLWYTGRSLKRLGTVLQKQCKYRFVQRYGAWIWRKVDSVKRP</sequence>
<reference evidence="1" key="1">
    <citation type="submission" date="2023-05" db="EMBL/GenBank/DDBJ databases">
        <title>Genome analysis of newly isolated bacteriophages.</title>
        <authorList>
            <person name="Wojcicki M."/>
            <person name="Swider O."/>
            <person name="Srednicka P."/>
            <person name="Shymialevich D."/>
        </authorList>
    </citation>
    <scope>NUCLEOTIDE SEQUENCE</scope>
</reference>
<organism evidence="1 2">
    <name type="scientific">Salmonella phage KKP 3828</name>
    <dbReference type="NCBI Taxonomy" id="3041358"/>
    <lineage>
        <taxon>Viruses</taxon>
        <taxon>Duplodnaviria</taxon>
        <taxon>Heunggongvirae</taxon>
        <taxon>Uroviricota</taxon>
        <taxon>Caudoviricetes</taxon>
        <taxon>Autographivirales</taxon>
        <taxon>Autoscriptoviridae</taxon>
        <taxon>Slopekvirinae</taxon>
        <taxon>Koutsourovirus</taxon>
        <taxon>Koutsourovirus KKP3828</taxon>
    </lineage>
</organism>
<protein>
    <submittedName>
        <fullName evidence="1">Uncharacterized protein</fullName>
    </submittedName>
</protein>
<dbReference type="EMBL" id="OR067835">
    <property type="protein sequence ID" value="WLW41045.1"/>
    <property type="molecule type" value="Genomic_DNA"/>
</dbReference>
<dbReference type="Proteomes" id="UP001234853">
    <property type="component" value="Segment"/>
</dbReference>
<keyword evidence="2" id="KW-1185">Reference proteome</keyword>